<dbReference type="EMBL" id="LAZR01048862">
    <property type="protein sequence ID" value="KKK90971.1"/>
    <property type="molecule type" value="Genomic_DNA"/>
</dbReference>
<accession>A0A0F9C2V1</accession>
<gene>
    <name evidence="1" type="ORF">LCGC14_2717670</name>
</gene>
<organism evidence="1">
    <name type="scientific">marine sediment metagenome</name>
    <dbReference type="NCBI Taxonomy" id="412755"/>
    <lineage>
        <taxon>unclassified sequences</taxon>
        <taxon>metagenomes</taxon>
        <taxon>ecological metagenomes</taxon>
    </lineage>
</organism>
<feature type="non-terminal residue" evidence="1">
    <location>
        <position position="1"/>
    </location>
</feature>
<name>A0A0F9C2V1_9ZZZZ</name>
<evidence type="ECO:0000313" key="1">
    <source>
        <dbReference type="EMBL" id="KKK90971.1"/>
    </source>
</evidence>
<comment type="caution">
    <text evidence="1">The sequence shown here is derived from an EMBL/GenBank/DDBJ whole genome shotgun (WGS) entry which is preliminary data.</text>
</comment>
<sequence>ASPAFAQAPETTTADGKTLSFRAQSNTNVVSGDGGGLDVLPGDSVAGVGGLGRLRTGGLSNRFRWDDVGLAFFGAGLVAQGVDYGAITDNIGGTINNTLDAIPDPADAPADADVLRDDLVANTLPEIRDALSTLAARIDDIRDIISEAAGGDGLMA</sequence>
<protein>
    <submittedName>
        <fullName evidence="1">Uncharacterized protein</fullName>
    </submittedName>
</protein>
<dbReference type="AlphaFoldDB" id="A0A0F9C2V1"/>
<reference evidence="1" key="1">
    <citation type="journal article" date="2015" name="Nature">
        <title>Complex archaea that bridge the gap between prokaryotes and eukaryotes.</title>
        <authorList>
            <person name="Spang A."/>
            <person name="Saw J.H."/>
            <person name="Jorgensen S.L."/>
            <person name="Zaremba-Niedzwiedzka K."/>
            <person name="Martijn J."/>
            <person name="Lind A.E."/>
            <person name="van Eijk R."/>
            <person name="Schleper C."/>
            <person name="Guy L."/>
            <person name="Ettema T.J."/>
        </authorList>
    </citation>
    <scope>NUCLEOTIDE SEQUENCE</scope>
</reference>
<proteinExistence type="predicted"/>